<protein>
    <submittedName>
        <fullName evidence="3">Head protein</fullName>
    </submittedName>
</protein>
<reference evidence="4" key="1">
    <citation type="submission" date="2016-10" db="EMBL/GenBank/DDBJ databases">
        <authorList>
            <person name="Chevignon G."/>
        </authorList>
    </citation>
    <scope>NUCLEOTIDE SEQUENCE [LARGE SCALE GENOMIC DNA]</scope>
    <source>
        <strain evidence="4">ZA17</strain>
    </source>
</reference>
<dbReference type="EMBL" id="CP017613">
    <property type="protein sequence ID" value="ATW34487.1"/>
    <property type="molecule type" value="Genomic_DNA"/>
</dbReference>
<evidence type="ECO:0000313" key="4">
    <source>
        <dbReference type="Proteomes" id="UP000229055"/>
    </source>
</evidence>
<proteinExistence type="predicted"/>
<reference evidence="4" key="2">
    <citation type="submission" date="2017-11" db="EMBL/GenBank/DDBJ databases">
        <title>PacBio sequencing of new strain of the secondary endosymbiont Candidatus Hamiltonella defensa.</title>
        <authorList>
            <person name="Strand M.R."/>
            <person name="Oliver K."/>
        </authorList>
    </citation>
    <scope>NUCLEOTIDE SEQUENCE [LARGE SCALE GENOMIC DNA]</scope>
    <source>
        <strain evidence="4">ZA17</strain>
    </source>
</reference>
<evidence type="ECO:0000259" key="1">
    <source>
        <dbReference type="Pfam" id="PF10124"/>
    </source>
</evidence>
<sequence>MAIVTPALLKSLFTGYHTFFQKGLGMARPQYNKIATVIQSSTASNTYGWLGQWPGFREWVGDRVIKNMASHGYQILNKTFESTVGVKRTHIEDDNLGIYAPMMEEMGRATAVFPDELVFPLLKSGFHSECYDGQYFFDTDHPVNRQMDGQGEDISVSNVLIDASYTGEAWYLLDTSRALKPLIYQERKKPQFIRMTQEEDEAVFMRGEYRYGVDVRCNVGFGFWQMAYGVKAPLTLDNLWTVYSHMRGFKADGGRPLGIKPKMLVVTTALEKQATQLLERELFVEGSDPVSNELKGKFELVVPDYL</sequence>
<feature type="domain" description="Bacteriophage Mu GpT" evidence="1">
    <location>
        <begin position="9"/>
        <end position="306"/>
    </location>
</feature>
<gene>
    <name evidence="2" type="ORF">BJP43_08280</name>
    <name evidence="3" type="ORF">BJP43_09715</name>
</gene>
<dbReference type="Proteomes" id="UP000229055">
    <property type="component" value="Chromosome"/>
</dbReference>
<dbReference type="Pfam" id="PF10124">
    <property type="entry name" value="Mu-like_gpT"/>
    <property type="match status" value="1"/>
</dbReference>
<dbReference type="EMBL" id="CP017613">
    <property type="protein sequence ID" value="ATW34250.1"/>
    <property type="molecule type" value="Genomic_DNA"/>
</dbReference>
<dbReference type="RefSeq" id="WP_100096845.1">
    <property type="nucleotide sequence ID" value="NZ_CP017613.1"/>
</dbReference>
<reference evidence="3" key="3">
    <citation type="journal article" date="2018" name="Genome Biol. Evol.">
        <title>Culture-Facilitated Comparative Genomics of the Facultative Symbiont Hamiltonella defensa.</title>
        <authorList>
            <person name="Chevignon G."/>
            <person name="Boyd B.M."/>
            <person name="Brandt J.W."/>
            <person name="Oliver K.M."/>
            <person name="Strand M.R."/>
        </authorList>
    </citation>
    <scope>NUCLEOTIDE SEQUENCE</scope>
    <source>
        <strain evidence="3">ZA17</strain>
    </source>
</reference>
<evidence type="ECO:0000313" key="2">
    <source>
        <dbReference type="EMBL" id="ATW34250.1"/>
    </source>
</evidence>
<accession>A0A2D3TF94</accession>
<organism evidence="3 4">
    <name type="scientific">Candidatus Williamhamiltonella defendens</name>
    <dbReference type="NCBI Taxonomy" id="138072"/>
    <lineage>
        <taxon>Bacteria</taxon>
        <taxon>Pseudomonadati</taxon>
        <taxon>Pseudomonadota</taxon>
        <taxon>Gammaproteobacteria</taxon>
        <taxon>Enterobacterales</taxon>
        <taxon>Enterobacteriaceae</taxon>
        <taxon>aphid secondary symbionts</taxon>
        <taxon>Candidatus Williamhamiltonella</taxon>
    </lineage>
</organism>
<dbReference type="AlphaFoldDB" id="A0A2D3TF94"/>
<name>A0A2D3TF94_9ENTR</name>
<evidence type="ECO:0000313" key="3">
    <source>
        <dbReference type="EMBL" id="ATW34487.1"/>
    </source>
</evidence>
<dbReference type="InterPro" id="IPR018774">
    <property type="entry name" value="Phage_Mu_GpT"/>
</dbReference>